<reference evidence="1" key="1">
    <citation type="submission" date="2023-04" db="EMBL/GenBank/DDBJ databases">
        <title>A chromosome-level genome assembly of the parasitoid wasp Eretmocerus hayati.</title>
        <authorList>
            <person name="Zhong Y."/>
            <person name="Liu S."/>
            <person name="Liu Y."/>
        </authorList>
    </citation>
    <scope>NUCLEOTIDE SEQUENCE</scope>
    <source>
        <strain evidence="1">ZJU_SS_LIU_2023</strain>
    </source>
</reference>
<keyword evidence="2" id="KW-1185">Reference proteome</keyword>
<accession>A0ACC2P3X1</accession>
<evidence type="ECO:0000313" key="2">
    <source>
        <dbReference type="Proteomes" id="UP001239111"/>
    </source>
</evidence>
<name>A0ACC2P3X1_9HYME</name>
<evidence type="ECO:0000313" key="1">
    <source>
        <dbReference type="EMBL" id="KAJ8676470.1"/>
    </source>
</evidence>
<proteinExistence type="predicted"/>
<protein>
    <submittedName>
        <fullName evidence="1">Uncharacterized protein</fullName>
    </submittedName>
</protein>
<organism evidence="1 2">
    <name type="scientific">Eretmocerus hayati</name>
    <dbReference type="NCBI Taxonomy" id="131215"/>
    <lineage>
        <taxon>Eukaryota</taxon>
        <taxon>Metazoa</taxon>
        <taxon>Ecdysozoa</taxon>
        <taxon>Arthropoda</taxon>
        <taxon>Hexapoda</taxon>
        <taxon>Insecta</taxon>
        <taxon>Pterygota</taxon>
        <taxon>Neoptera</taxon>
        <taxon>Endopterygota</taxon>
        <taxon>Hymenoptera</taxon>
        <taxon>Apocrita</taxon>
        <taxon>Proctotrupomorpha</taxon>
        <taxon>Chalcidoidea</taxon>
        <taxon>Aphelinidae</taxon>
        <taxon>Aphelininae</taxon>
        <taxon>Eretmocerus</taxon>
    </lineage>
</organism>
<dbReference type="EMBL" id="CM056742">
    <property type="protein sequence ID" value="KAJ8676470.1"/>
    <property type="molecule type" value="Genomic_DNA"/>
</dbReference>
<dbReference type="Proteomes" id="UP001239111">
    <property type="component" value="Chromosome 2"/>
</dbReference>
<sequence>MLVGPDGSVVFSADSWTLQAADVHRCSPSLEQLFSEYEKAPTPVQCEPTHPNISRSGPTTSARRARVSRYTRAPDRRVSVRCSPRTGKYGRFFDSGGSDASSTECHARGRTSPACVPQRALVDLR</sequence>
<gene>
    <name evidence="1" type="ORF">QAD02_012257</name>
</gene>
<comment type="caution">
    <text evidence="1">The sequence shown here is derived from an EMBL/GenBank/DDBJ whole genome shotgun (WGS) entry which is preliminary data.</text>
</comment>